<evidence type="ECO:0000256" key="1">
    <source>
        <dbReference type="SAM" id="MobiDB-lite"/>
    </source>
</evidence>
<reference evidence="2" key="1">
    <citation type="submission" date="2020-03" db="EMBL/GenBank/DDBJ databases">
        <authorList>
            <person name="Weist P."/>
        </authorList>
    </citation>
    <scope>NUCLEOTIDE SEQUENCE</scope>
</reference>
<evidence type="ECO:0000313" key="3">
    <source>
        <dbReference type="Proteomes" id="UP001153269"/>
    </source>
</evidence>
<name>A0A9N7VYQ8_PLEPL</name>
<organism evidence="2 3">
    <name type="scientific">Pleuronectes platessa</name>
    <name type="common">European plaice</name>
    <dbReference type="NCBI Taxonomy" id="8262"/>
    <lineage>
        <taxon>Eukaryota</taxon>
        <taxon>Metazoa</taxon>
        <taxon>Chordata</taxon>
        <taxon>Craniata</taxon>
        <taxon>Vertebrata</taxon>
        <taxon>Euteleostomi</taxon>
        <taxon>Actinopterygii</taxon>
        <taxon>Neopterygii</taxon>
        <taxon>Teleostei</taxon>
        <taxon>Neoteleostei</taxon>
        <taxon>Acanthomorphata</taxon>
        <taxon>Carangaria</taxon>
        <taxon>Pleuronectiformes</taxon>
        <taxon>Pleuronectoidei</taxon>
        <taxon>Pleuronectidae</taxon>
        <taxon>Pleuronectes</taxon>
    </lineage>
</organism>
<keyword evidence="3" id="KW-1185">Reference proteome</keyword>
<evidence type="ECO:0000313" key="2">
    <source>
        <dbReference type="EMBL" id="CAB1460761.1"/>
    </source>
</evidence>
<dbReference type="AlphaFoldDB" id="A0A9N7VYQ8"/>
<dbReference type="EMBL" id="CADEAL010004492">
    <property type="protein sequence ID" value="CAB1460761.1"/>
    <property type="molecule type" value="Genomic_DNA"/>
</dbReference>
<feature type="region of interest" description="Disordered" evidence="1">
    <location>
        <begin position="92"/>
        <end position="112"/>
    </location>
</feature>
<dbReference type="Proteomes" id="UP001153269">
    <property type="component" value="Unassembled WGS sequence"/>
</dbReference>
<comment type="caution">
    <text evidence="2">The sequence shown here is derived from an EMBL/GenBank/DDBJ whole genome shotgun (WGS) entry which is preliminary data.</text>
</comment>
<proteinExistence type="predicted"/>
<protein>
    <submittedName>
        <fullName evidence="2">Uncharacterized protein</fullName>
    </submittedName>
</protein>
<accession>A0A9N7VYQ8</accession>
<sequence length="112" mass="12700">MMMMMRMKNIHAGFEERLCEEICWDSRLYKPSLKEKKETQIAATLGHDAMECGIWYTCLEHQADADLRLRNAETVTRNSTGGVMTVVAQGAHKLEPVSTEGAEDNMAQHKLE</sequence>
<gene>
    <name evidence="2" type="ORF">PLEPLA_LOCUS48633</name>
</gene>